<name>A0A0W8FTQ3_9ZZZZ</name>
<sequence>MPSRKKEFYKTKLGKYYLGHSDTLLANELYKTVKGKVQLLFTSPPFPLNKKKKYGNLKGEDYKQWFAGLAELFSDMLAEDGSIVIELGNAWESKRPVQSLLHLESLISFVRNPKANLRLCQQFVCYNPSRLPSPAQWVTIERIRTIDSFTHVWWMAKSDYPKANNNNILRPYSDSMKSLLKRKSFNSGIRPSEHRISEKGFLKRHKGSISHNLIEIEPIKEDKPIRLPINVLSIANTRANDYFMKACKEKGITPHPARMPLDLAAYFIAFLTEPGDLVLDPFAGSNTTGYCAEKLNRRWISIEVDKEYGKQSVYRFNDPELNSKVSFK</sequence>
<reference evidence="10" key="1">
    <citation type="journal article" date="2015" name="Proc. Natl. Acad. Sci. U.S.A.">
        <title>Networks of energetic and metabolic interactions define dynamics in microbial communities.</title>
        <authorList>
            <person name="Embree M."/>
            <person name="Liu J.K."/>
            <person name="Al-Bassam M.M."/>
            <person name="Zengler K."/>
        </authorList>
    </citation>
    <scope>NUCLEOTIDE SEQUENCE</scope>
</reference>
<evidence type="ECO:0000256" key="7">
    <source>
        <dbReference type="ARBA" id="ARBA00023125"/>
    </source>
</evidence>
<keyword evidence="6" id="KW-0680">Restriction system</keyword>
<evidence type="ECO:0000256" key="5">
    <source>
        <dbReference type="ARBA" id="ARBA00022691"/>
    </source>
</evidence>
<dbReference type="PRINTS" id="PR00508">
    <property type="entry name" value="S21N4MTFRASE"/>
</dbReference>
<dbReference type="EMBL" id="LNQE01000858">
    <property type="protein sequence ID" value="KUG24180.1"/>
    <property type="molecule type" value="Genomic_DNA"/>
</dbReference>
<dbReference type="GO" id="GO:0015667">
    <property type="term" value="F:site-specific DNA-methyltransferase (cytosine-N4-specific) activity"/>
    <property type="evidence" value="ECO:0007669"/>
    <property type="project" value="UniProtKB-EC"/>
</dbReference>
<dbReference type="InterPro" id="IPR017985">
    <property type="entry name" value="MeTrfase_CN4_CS"/>
</dbReference>
<dbReference type="InterPro" id="IPR001091">
    <property type="entry name" value="RM_Methyltransferase"/>
</dbReference>
<organism evidence="10">
    <name type="scientific">hydrocarbon metagenome</name>
    <dbReference type="NCBI Taxonomy" id="938273"/>
    <lineage>
        <taxon>unclassified sequences</taxon>
        <taxon>metagenomes</taxon>
        <taxon>ecological metagenomes</taxon>
    </lineage>
</organism>
<keyword evidence="5" id="KW-0949">S-adenosyl-L-methionine</keyword>
<dbReference type="PROSITE" id="PS00093">
    <property type="entry name" value="N4_MTASE"/>
    <property type="match status" value="1"/>
</dbReference>
<protein>
    <recommendedName>
        <fullName evidence="2">site-specific DNA-methyltransferase (cytosine-N(4)-specific)</fullName>
        <ecNumber evidence="2">2.1.1.113</ecNumber>
    </recommendedName>
</protein>
<dbReference type="EC" id="2.1.1.113" evidence="2"/>
<evidence type="ECO:0000256" key="6">
    <source>
        <dbReference type="ARBA" id="ARBA00022747"/>
    </source>
</evidence>
<feature type="domain" description="DNA methylase N-4/N-6" evidence="9">
    <location>
        <begin position="37"/>
        <end position="311"/>
    </location>
</feature>
<evidence type="ECO:0000256" key="8">
    <source>
        <dbReference type="ARBA" id="ARBA00049120"/>
    </source>
</evidence>
<dbReference type="SUPFAM" id="SSF53335">
    <property type="entry name" value="S-adenosyl-L-methionine-dependent methyltransferases"/>
    <property type="match status" value="1"/>
</dbReference>
<proteinExistence type="inferred from homology"/>
<gene>
    <name evidence="10" type="ORF">ASZ90_006029</name>
</gene>
<dbReference type="GO" id="GO:0009307">
    <property type="term" value="P:DNA restriction-modification system"/>
    <property type="evidence" value="ECO:0007669"/>
    <property type="project" value="UniProtKB-KW"/>
</dbReference>
<evidence type="ECO:0000256" key="1">
    <source>
        <dbReference type="ARBA" id="ARBA00010203"/>
    </source>
</evidence>
<evidence type="ECO:0000256" key="4">
    <source>
        <dbReference type="ARBA" id="ARBA00022679"/>
    </source>
</evidence>
<dbReference type="GO" id="GO:0032259">
    <property type="term" value="P:methylation"/>
    <property type="evidence" value="ECO:0007669"/>
    <property type="project" value="UniProtKB-KW"/>
</dbReference>
<comment type="caution">
    <text evidence="10">The sequence shown here is derived from an EMBL/GenBank/DDBJ whole genome shotgun (WGS) entry which is preliminary data.</text>
</comment>
<keyword evidence="4 10" id="KW-0808">Transferase</keyword>
<dbReference type="InterPro" id="IPR002941">
    <property type="entry name" value="DNA_methylase_N4/N6"/>
</dbReference>
<dbReference type="GO" id="GO:0008170">
    <property type="term" value="F:N-methyltransferase activity"/>
    <property type="evidence" value="ECO:0007669"/>
    <property type="project" value="InterPro"/>
</dbReference>
<dbReference type="GO" id="GO:0003677">
    <property type="term" value="F:DNA binding"/>
    <property type="evidence" value="ECO:0007669"/>
    <property type="project" value="UniProtKB-KW"/>
</dbReference>
<comment type="catalytic activity">
    <reaction evidence="8">
        <text>a 2'-deoxycytidine in DNA + S-adenosyl-L-methionine = an N(4)-methyl-2'-deoxycytidine in DNA + S-adenosyl-L-homocysteine + H(+)</text>
        <dbReference type="Rhea" id="RHEA:16857"/>
        <dbReference type="Rhea" id="RHEA-COMP:11369"/>
        <dbReference type="Rhea" id="RHEA-COMP:13674"/>
        <dbReference type="ChEBI" id="CHEBI:15378"/>
        <dbReference type="ChEBI" id="CHEBI:57856"/>
        <dbReference type="ChEBI" id="CHEBI:59789"/>
        <dbReference type="ChEBI" id="CHEBI:85452"/>
        <dbReference type="ChEBI" id="CHEBI:137933"/>
        <dbReference type="EC" id="2.1.1.113"/>
    </reaction>
</comment>
<evidence type="ECO:0000256" key="3">
    <source>
        <dbReference type="ARBA" id="ARBA00022603"/>
    </source>
</evidence>
<dbReference type="Pfam" id="PF01555">
    <property type="entry name" value="N6_N4_Mtase"/>
    <property type="match status" value="1"/>
</dbReference>
<evidence type="ECO:0000256" key="2">
    <source>
        <dbReference type="ARBA" id="ARBA00012185"/>
    </source>
</evidence>
<dbReference type="InterPro" id="IPR029063">
    <property type="entry name" value="SAM-dependent_MTases_sf"/>
</dbReference>
<evidence type="ECO:0000313" key="10">
    <source>
        <dbReference type="EMBL" id="KUG24180.1"/>
    </source>
</evidence>
<evidence type="ECO:0000259" key="9">
    <source>
        <dbReference type="Pfam" id="PF01555"/>
    </source>
</evidence>
<comment type="similarity">
    <text evidence="1">Belongs to the N(4)/N(6)-methyltransferase family. N(4) subfamily.</text>
</comment>
<dbReference type="AlphaFoldDB" id="A0A0W8FTQ3"/>
<keyword evidence="3 10" id="KW-0489">Methyltransferase</keyword>
<keyword evidence="7" id="KW-0238">DNA-binding</keyword>
<dbReference type="Gene3D" id="3.40.50.150">
    <property type="entry name" value="Vaccinia Virus protein VP39"/>
    <property type="match status" value="1"/>
</dbReference>
<accession>A0A0W8FTQ3</accession>